<dbReference type="InterPro" id="IPR002731">
    <property type="entry name" value="ATPase_BadF"/>
</dbReference>
<sequence length="321" mass="34323">MDYVMGIDGGGTKTKAVIADMSGSIIATSAAGPTNPNTVSKDQLKQTLESLFLSLEVTSDVSLKHVKSLFAGISGAGNETNRNDLKELMEPFMPGNTSIQIEADPVNALYSGTYGSPGVVQISGTGSITYGINRHLKHDRIGGWGYLFGDEGSGYDIGRQAIISALKSVDGRGPETMMLSMIYTHFAVSDAQSLIRKIYAASIPKNAISPIAEIVFEAYQQQDNQANAILQQAAKEMAVSIESLYEKLFEPGEQINVVLCGGVFSEKDVLPAFIRQELTHYPALNVTVPELSPVGGSIIGAYLIENKAVDNSVINNIIKTI</sequence>
<dbReference type="RefSeq" id="WP_135108594.1">
    <property type="nucleotide sequence ID" value="NZ_SRHY01000002.1"/>
</dbReference>
<reference evidence="2 3" key="1">
    <citation type="submission" date="2019-03" db="EMBL/GenBank/DDBJ databases">
        <title>Genome sequence of Lentibacillus salicampi ATCC BAA-719.</title>
        <authorList>
            <person name="Maclea K.S."/>
            <person name="Simoes Junior M."/>
        </authorList>
    </citation>
    <scope>NUCLEOTIDE SEQUENCE [LARGE SCALE GENOMIC DNA]</scope>
    <source>
        <strain evidence="2 3">ATCC BAA-719</strain>
    </source>
</reference>
<dbReference type="Pfam" id="PF01869">
    <property type="entry name" value="BcrAD_BadFG"/>
    <property type="match status" value="1"/>
</dbReference>
<proteinExistence type="predicted"/>
<dbReference type="EMBL" id="SRHY01000002">
    <property type="protein sequence ID" value="TFJ94279.1"/>
    <property type="molecule type" value="Genomic_DNA"/>
</dbReference>
<evidence type="ECO:0000259" key="1">
    <source>
        <dbReference type="Pfam" id="PF01869"/>
    </source>
</evidence>
<dbReference type="InterPro" id="IPR043129">
    <property type="entry name" value="ATPase_NBD"/>
</dbReference>
<dbReference type="SUPFAM" id="SSF53067">
    <property type="entry name" value="Actin-like ATPase domain"/>
    <property type="match status" value="2"/>
</dbReference>
<feature type="domain" description="ATPase BadF/BadG/BcrA/BcrD type" evidence="1">
    <location>
        <begin position="6"/>
        <end position="294"/>
    </location>
</feature>
<comment type="caution">
    <text evidence="2">The sequence shown here is derived from an EMBL/GenBank/DDBJ whole genome shotgun (WGS) entry which is preliminary data.</text>
</comment>
<gene>
    <name evidence="2" type="ORF">E4U82_03210</name>
</gene>
<dbReference type="Proteomes" id="UP000298484">
    <property type="component" value="Unassembled WGS sequence"/>
</dbReference>
<evidence type="ECO:0000313" key="2">
    <source>
        <dbReference type="EMBL" id="TFJ94279.1"/>
    </source>
</evidence>
<protein>
    <recommendedName>
        <fullName evidence="1">ATPase BadF/BadG/BcrA/BcrD type domain-containing protein</fullName>
    </recommendedName>
</protein>
<dbReference type="OrthoDB" id="9772633at2"/>
<dbReference type="PANTHER" id="PTHR43190">
    <property type="entry name" value="N-ACETYL-D-GLUCOSAMINE KINASE"/>
    <property type="match status" value="1"/>
</dbReference>
<keyword evidence="3" id="KW-1185">Reference proteome</keyword>
<evidence type="ECO:0000313" key="3">
    <source>
        <dbReference type="Proteomes" id="UP000298484"/>
    </source>
</evidence>
<dbReference type="AlphaFoldDB" id="A0A4Y9AEG9"/>
<organism evidence="2 3">
    <name type="scientific">Lentibacillus salicampi</name>
    <dbReference type="NCBI Taxonomy" id="175306"/>
    <lineage>
        <taxon>Bacteria</taxon>
        <taxon>Bacillati</taxon>
        <taxon>Bacillota</taxon>
        <taxon>Bacilli</taxon>
        <taxon>Bacillales</taxon>
        <taxon>Bacillaceae</taxon>
        <taxon>Lentibacillus</taxon>
    </lineage>
</organism>
<dbReference type="Gene3D" id="3.30.420.40">
    <property type="match status" value="2"/>
</dbReference>
<dbReference type="PANTHER" id="PTHR43190:SF3">
    <property type="entry name" value="N-ACETYL-D-GLUCOSAMINE KINASE"/>
    <property type="match status" value="1"/>
</dbReference>
<dbReference type="InterPro" id="IPR052519">
    <property type="entry name" value="Euk-type_GlcNAc_Kinase"/>
</dbReference>
<dbReference type="CDD" id="cd24007">
    <property type="entry name" value="ASKHA_NBD_eukNAGK-like"/>
    <property type="match status" value="1"/>
</dbReference>
<accession>A0A4Y9AEG9</accession>
<name>A0A4Y9AEG9_9BACI</name>